<comment type="function">
    <text evidence="12">Catalyzes the formation of phosphatidylethanolamine (PtdEtn) from phosphatidylserine (PtdSer).</text>
</comment>
<feature type="active site" description="Charge relay system; for autoendoproteolytic cleavage activity" evidence="12">
    <location>
        <position position="90"/>
    </location>
</feature>
<dbReference type="GO" id="GO:0004609">
    <property type="term" value="F:phosphatidylserine decarboxylase activity"/>
    <property type="evidence" value="ECO:0007669"/>
    <property type="project" value="UniProtKB-UniRule"/>
</dbReference>
<dbReference type="InterPro" id="IPR033177">
    <property type="entry name" value="PSD-B"/>
</dbReference>
<gene>
    <name evidence="12" type="primary">psd</name>
    <name evidence="13" type="ORF">SAMN02910344_00202</name>
</gene>
<dbReference type="UniPathway" id="UPA00558">
    <property type="reaction ID" value="UER00616"/>
</dbReference>
<evidence type="ECO:0000313" key="13">
    <source>
        <dbReference type="EMBL" id="SFP01685.1"/>
    </source>
</evidence>
<comment type="cofactor">
    <cofactor evidence="12">
        <name>pyruvate</name>
        <dbReference type="ChEBI" id="CHEBI:15361"/>
    </cofactor>
    <text evidence="12">Binds 1 pyruvoyl group covalently per subunit.</text>
</comment>
<comment type="pathway">
    <text evidence="12">Phospholipid metabolism; phosphatidylethanolamine biosynthesis; phosphatidylethanolamine from CDP-diacylglycerol: step 2/2.</text>
</comment>
<name>A0A662ZFW0_9GAMM</name>
<dbReference type="Proteomes" id="UP000243745">
    <property type="component" value="Unassembled WGS sequence"/>
</dbReference>
<comment type="subunit">
    <text evidence="12">Heterodimer of a large membrane-associated beta subunit and a small pyruvoyl-containing alpha subunit.</text>
</comment>
<comment type="similarity">
    <text evidence="12">Belongs to the phosphatidylserine decarboxylase family. PSD-B subfamily. Prokaryotic type I sub-subfamily.</text>
</comment>
<feature type="site" description="Cleavage (non-hydrolytic); by autocatalysis" evidence="12">
    <location>
        <begin position="249"/>
        <end position="250"/>
    </location>
</feature>
<keyword evidence="6 12" id="KW-0472">Membrane</keyword>
<evidence type="ECO:0000256" key="9">
    <source>
        <dbReference type="ARBA" id="ARBA00023239"/>
    </source>
</evidence>
<evidence type="ECO:0000256" key="3">
    <source>
        <dbReference type="ARBA" id="ARBA00022516"/>
    </source>
</evidence>
<dbReference type="GO" id="GO:0006646">
    <property type="term" value="P:phosphatidylethanolamine biosynthetic process"/>
    <property type="evidence" value="ECO:0007669"/>
    <property type="project" value="UniProtKB-UniRule"/>
</dbReference>
<dbReference type="EC" id="4.1.1.65" evidence="12"/>
<keyword evidence="11 12" id="KW-0670">Pyruvate</keyword>
<dbReference type="NCBIfam" id="TIGR00163">
    <property type="entry name" value="PS_decarb"/>
    <property type="match status" value="1"/>
</dbReference>
<sequence>MNESVKTIIHRMTPKYLLTRLAGVLARNELGSLTTWAITKFISKYGIDMSEAQKEKPEDYKTFNEFFTRDLKDGARPICPEENRLCMPVDGTIAEFGDITQGRIVAAKGQDYSFRVLVGGNDEDAAVFKDGKFICIYLSPANYHCIHMPIDGTLKKMLFVPGKYYSVNPTYVKTISELFTKNERAVCLFDTPAGPMAMVLVGATIVGSISTEWHGEVSPNKLKQVTVWDYSDKDISLKKGEKMGKFYLGSTVILLFGQDAVSFVDGLESGKPVKLGEPLADSTSN</sequence>
<organism evidence="13 14">
    <name type="scientific">Ruminobacter amylophilus</name>
    <dbReference type="NCBI Taxonomy" id="867"/>
    <lineage>
        <taxon>Bacteria</taxon>
        <taxon>Pseudomonadati</taxon>
        <taxon>Pseudomonadota</taxon>
        <taxon>Gammaproteobacteria</taxon>
        <taxon>Aeromonadales</taxon>
        <taxon>Succinivibrionaceae</taxon>
        <taxon>Ruminobacter</taxon>
    </lineage>
</organism>
<evidence type="ECO:0000256" key="8">
    <source>
        <dbReference type="ARBA" id="ARBA00023209"/>
    </source>
</evidence>
<comment type="catalytic activity">
    <reaction evidence="12">
        <text>a 1,2-diacyl-sn-glycero-3-phospho-L-serine + H(+) = a 1,2-diacyl-sn-glycero-3-phosphoethanolamine + CO2</text>
        <dbReference type="Rhea" id="RHEA:20828"/>
        <dbReference type="ChEBI" id="CHEBI:15378"/>
        <dbReference type="ChEBI" id="CHEBI:16526"/>
        <dbReference type="ChEBI" id="CHEBI:57262"/>
        <dbReference type="ChEBI" id="CHEBI:64612"/>
        <dbReference type="EC" id="4.1.1.65"/>
    </reaction>
</comment>
<keyword evidence="3 12" id="KW-0444">Lipid biosynthesis</keyword>
<evidence type="ECO:0000256" key="11">
    <source>
        <dbReference type="ARBA" id="ARBA00023317"/>
    </source>
</evidence>
<evidence type="ECO:0000256" key="2">
    <source>
        <dbReference type="ARBA" id="ARBA00022475"/>
    </source>
</evidence>
<evidence type="ECO:0000256" key="1">
    <source>
        <dbReference type="ARBA" id="ARBA00005189"/>
    </source>
</evidence>
<comment type="pathway">
    <text evidence="1">Lipid metabolism.</text>
</comment>
<reference evidence="13 14" key="1">
    <citation type="submission" date="2016-10" db="EMBL/GenBank/DDBJ databases">
        <authorList>
            <person name="Varghese N."/>
            <person name="Submissions S."/>
        </authorList>
    </citation>
    <scope>NUCLEOTIDE SEQUENCE [LARGE SCALE GENOMIC DNA]</scope>
    <source>
        <strain evidence="13 14">DSM 1361</strain>
    </source>
</reference>
<keyword evidence="10 12" id="KW-1208">Phospholipid metabolism</keyword>
<evidence type="ECO:0000256" key="4">
    <source>
        <dbReference type="ARBA" id="ARBA00022793"/>
    </source>
</evidence>
<dbReference type="HAMAP" id="MF_00662">
    <property type="entry name" value="PS_decarb_PSD_B_type1"/>
    <property type="match status" value="1"/>
</dbReference>
<dbReference type="Pfam" id="PF02666">
    <property type="entry name" value="PS_Dcarbxylase"/>
    <property type="match status" value="1"/>
</dbReference>
<keyword evidence="8 12" id="KW-0594">Phospholipid biosynthesis</keyword>
<dbReference type="InterPro" id="IPR033178">
    <property type="entry name" value="PSD_type1_pro"/>
</dbReference>
<dbReference type="PANTHER" id="PTHR10067">
    <property type="entry name" value="PHOSPHATIDYLSERINE DECARBOXYLASE"/>
    <property type="match status" value="1"/>
</dbReference>
<keyword evidence="4 12" id="KW-0210">Decarboxylase</keyword>
<keyword evidence="9 12" id="KW-0456">Lyase</keyword>
<evidence type="ECO:0000256" key="6">
    <source>
        <dbReference type="ARBA" id="ARBA00023136"/>
    </source>
</evidence>
<evidence type="ECO:0000256" key="10">
    <source>
        <dbReference type="ARBA" id="ARBA00023264"/>
    </source>
</evidence>
<proteinExistence type="inferred from homology"/>
<evidence type="ECO:0000313" key="14">
    <source>
        <dbReference type="Proteomes" id="UP000243745"/>
    </source>
</evidence>
<feature type="active site" description="Charge relay system; for autoendoproteolytic cleavage activity" evidence="12">
    <location>
        <position position="147"/>
    </location>
</feature>
<accession>A0A662ZFW0</accession>
<dbReference type="RefSeq" id="WP_093140092.1">
    <property type="nucleotide sequence ID" value="NZ_FOXF01000002.1"/>
</dbReference>
<dbReference type="EMBL" id="FOXF01000002">
    <property type="protein sequence ID" value="SFP01685.1"/>
    <property type="molecule type" value="Genomic_DNA"/>
</dbReference>
<comment type="subcellular location">
    <subcellularLocation>
        <location evidence="12">Cell membrane</location>
        <topology evidence="12">Peripheral membrane protein</topology>
    </subcellularLocation>
</comment>
<dbReference type="GO" id="GO:0005886">
    <property type="term" value="C:plasma membrane"/>
    <property type="evidence" value="ECO:0007669"/>
    <property type="project" value="UniProtKB-SubCell"/>
</dbReference>
<comment type="PTM">
    <text evidence="12">Is synthesized initially as an inactive proenzyme. Formation of the active enzyme involves a self-maturation process in which the active site pyruvoyl group is generated from an internal serine residue via an autocatalytic post-translational modification. Two non-identical subunits are generated from the proenzyme in this reaction, and the pyruvate is formed at the N-terminus of the alpha chain, which is derived from the carboxyl end of the proenzyme. The autoendoproteolytic cleavage occurs by a canonical serine protease mechanism, in which the side chain hydroxyl group of the serine supplies its oxygen atom to form the C-terminus of the beta chain, while the remainder of the serine residue undergoes an oxidative deamination to produce ammonia and the pyruvoyl prosthetic group on the alpha chain. During this reaction, the Ser that is part of the protease active site of the proenzyme becomes the pyruvoyl prosthetic group, which constitutes an essential element of the active site of the mature decarboxylase.</text>
</comment>
<feature type="chain" id="PRO_5029081543" description="Phosphatidylserine decarboxylase beta chain" evidence="12">
    <location>
        <begin position="1"/>
        <end position="249"/>
    </location>
</feature>
<dbReference type="OrthoDB" id="9802030at2"/>
<keyword evidence="7 12" id="KW-0865">Zymogen</keyword>
<protein>
    <recommendedName>
        <fullName evidence="12">Phosphatidylserine decarboxylase proenzyme</fullName>
        <ecNumber evidence="12">4.1.1.65</ecNumber>
    </recommendedName>
    <component>
        <recommendedName>
            <fullName evidence="12">Phosphatidylserine decarboxylase alpha chain</fullName>
        </recommendedName>
    </component>
    <component>
        <recommendedName>
            <fullName evidence="12">Phosphatidylserine decarboxylase beta chain</fullName>
        </recommendedName>
    </component>
</protein>
<keyword evidence="5 12" id="KW-0443">Lipid metabolism</keyword>
<keyword evidence="14" id="KW-1185">Reference proteome</keyword>
<evidence type="ECO:0000256" key="12">
    <source>
        <dbReference type="HAMAP-Rule" id="MF_00662"/>
    </source>
</evidence>
<dbReference type="InterPro" id="IPR003817">
    <property type="entry name" value="PS_Dcarbxylase"/>
</dbReference>
<keyword evidence="2 12" id="KW-1003">Cell membrane</keyword>
<feature type="active site" description="Schiff-base intermediate with substrate; via pyruvic acid; for decarboxylase activity" evidence="12">
    <location>
        <position position="250"/>
    </location>
</feature>
<feature type="modified residue" description="Pyruvic acid (Ser); by autocatalysis" evidence="12">
    <location>
        <position position="250"/>
    </location>
</feature>
<evidence type="ECO:0000256" key="5">
    <source>
        <dbReference type="ARBA" id="ARBA00023098"/>
    </source>
</evidence>
<feature type="active site" description="Charge relay system; for autoendoproteolytic cleavage activity" evidence="12">
    <location>
        <position position="250"/>
    </location>
</feature>
<dbReference type="AlphaFoldDB" id="A0A662ZFW0"/>
<evidence type="ECO:0000256" key="7">
    <source>
        <dbReference type="ARBA" id="ARBA00023145"/>
    </source>
</evidence>
<feature type="chain" id="PRO_5029081540" description="Phosphatidylserine decarboxylase alpha chain" evidence="12">
    <location>
        <begin position="250"/>
        <end position="285"/>
    </location>
</feature>
<dbReference type="PANTHER" id="PTHR10067:SF6">
    <property type="entry name" value="PHOSPHATIDYLSERINE DECARBOXYLASE PROENZYME, MITOCHONDRIAL"/>
    <property type="match status" value="1"/>
</dbReference>